<reference evidence="3 4" key="1">
    <citation type="submission" date="2017-05" db="EMBL/GenBank/DDBJ databases">
        <title>Genome sequence for an aflatoxigenic pathogen of Argentinian peanut, Aspergillus arachidicola.</title>
        <authorList>
            <person name="Moore G."/>
            <person name="Beltz S.B."/>
            <person name="Mack B.M."/>
        </authorList>
    </citation>
    <scope>NUCLEOTIDE SEQUENCE [LARGE SCALE GENOMIC DNA]</scope>
    <source>
        <strain evidence="3 4">CBS 117610</strain>
    </source>
</reference>
<proteinExistence type="predicted"/>
<organism evidence="3 4">
    <name type="scientific">Aspergillus arachidicola</name>
    <dbReference type="NCBI Taxonomy" id="656916"/>
    <lineage>
        <taxon>Eukaryota</taxon>
        <taxon>Fungi</taxon>
        <taxon>Dikarya</taxon>
        <taxon>Ascomycota</taxon>
        <taxon>Pezizomycotina</taxon>
        <taxon>Eurotiomycetes</taxon>
        <taxon>Eurotiomycetidae</taxon>
        <taxon>Eurotiales</taxon>
        <taxon>Aspergillaceae</taxon>
        <taxon>Aspergillus</taxon>
        <taxon>Aspergillus subgen. Circumdati</taxon>
    </lineage>
</organism>
<protein>
    <submittedName>
        <fullName evidence="3">Uncharacterized protein</fullName>
    </submittedName>
</protein>
<evidence type="ECO:0000313" key="4">
    <source>
        <dbReference type="Proteomes" id="UP000231358"/>
    </source>
</evidence>
<accession>A0A2G7FGY0</accession>
<evidence type="ECO:0000256" key="1">
    <source>
        <dbReference type="SAM" id="Coils"/>
    </source>
</evidence>
<evidence type="ECO:0000313" key="3">
    <source>
        <dbReference type="EMBL" id="PIG79877.1"/>
    </source>
</evidence>
<keyword evidence="1" id="KW-0175">Coiled coil</keyword>
<feature type="compositionally biased region" description="Basic and acidic residues" evidence="2">
    <location>
        <begin position="139"/>
        <end position="155"/>
    </location>
</feature>
<dbReference type="Proteomes" id="UP000231358">
    <property type="component" value="Unassembled WGS sequence"/>
</dbReference>
<feature type="region of interest" description="Disordered" evidence="2">
    <location>
        <begin position="113"/>
        <end position="155"/>
    </location>
</feature>
<dbReference type="EMBL" id="NEXV01000652">
    <property type="protein sequence ID" value="PIG79877.1"/>
    <property type="molecule type" value="Genomic_DNA"/>
</dbReference>
<name>A0A2G7FGY0_9EURO</name>
<sequence length="155" mass="17123">MASFADLPAKCTALVHAVEKLGQELSNTKRELQDVTSELAAAKGVGTVLSSLVDRFGALLCSYAREQTSAHRQQQILEAILDSALAQLDLLDAQMDCDSLRRENTQLRDALQERRMRHNRVPVADAGHHTRRACSPSTTERDPSKKVKSDSRTEP</sequence>
<evidence type="ECO:0000256" key="2">
    <source>
        <dbReference type="SAM" id="MobiDB-lite"/>
    </source>
</evidence>
<gene>
    <name evidence="3" type="ORF">AARAC_012009</name>
</gene>
<feature type="coiled-coil region" evidence="1">
    <location>
        <begin position="18"/>
        <end position="45"/>
    </location>
</feature>
<dbReference type="AlphaFoldDB" id="A0A2G7FGY0"/>
<keyword evidence="4" id="KW-1185">Reference proteome</keyword>
<comment type="caution">
    <text evidence="3">The sequence shown here is derived from an EMBL/GenBank/DDBJ whole genome shotgun (WGS) entry which is preliminary data.</text>
</comment>